<keyword evidence="6" id="KW-0809">Transit peptide</keyword>
<dbReference type="OrthoDB" id="7482721at2759"/>
<keyword evidence="10" id="KW-0275">Fatty acid biosynthesis</keyword>
<dbReference type="CDD" id="cd08290">
    <property type="entry name" value="ETR"/>
    <property type="match status" value="1"/>
</dbReference>
<proteinExistence type="inferred from homology"/>
<comment type="catalytic activity">
    <reaction evidence="12">
        <text>a 2,3-saturated acyl-[ACP] + NADP(+) = a (2E)-enoyl-[ACP] + NADPH + H(+)</text>
        <dbReference type="Rhea" id="RHEA:22564"/>
        <dbReference type="Rhea" id="RHEA-COMP:9925"/>
        <dbReference type="Rhea" id="RHEA-COMP:9926"/>
        <dbReference type="ChEBI" id="CHEBI:15378"/>
        <dbReference type="ChEBI" id="CHEBI:57783"/>
        <dbReference type="ChEBI" id="CHEBI:58349"/>
        <dbReference type="ChEBI" id="CHEBI:78784"/>
        <dbReference type="ChEBI" id="CHEBI:78785"/>
        <dbReference type="EC" id="1.3.1.104"/>
    </reaction>
</comment>
<evidence type="ECO:0000256" key="8">
    <source>
        <dbReference type="ARBA" id="ARBA00023098"/>
    </source>
</evidence>
<evidence type="ECO:0000256" key="6">
    <source>
        <dbReference type="ARBA" id="ARBA00022946"/>
    </source>
</evidence>
<organism evidence="14 15">
    <name type="scientific">Candida viswanathii</name>
    <dbReference type="NCBI Taxonomy" id="5486"/>
    <lineage>
        <taxon>Eukaryota</taxon>
        <taxon>Fungi</taxon>
        <taxon>Dikarya</taxon>
        <taxon>Ascomycota</taxon>
        <taxon>Saccharomycotina</taxon>
        <taxon>Pichiomycetes</taxon>
        <taxon>Debaryomycetaceae</taxon>
        <taxon>Candida/Lodderomyces clade</taxon>
        <taxon>Candida</taxon>
    </lineage>
</organism>
<dbReference type="Gene3D" id="3.40.50.720">
    <property type="entry name" value="NAD(P)-binding Rossmann-like Domain"/>
    <property type="match status" value="1"/>
</dbReference>
<keyword evidence="9" id="KW-0496">Mitochondrion</keyword>
<dbReference type="GO" id="GO:0005739">
    <property type="term" value="C:mitochondrion"/>
    <property type="evidence" value="ECO:0007669"/>
    <property type="project" value="UniProtKB-SubCell"/>
</dbReference>
<keyword evidence="3" id="KW-0444">Lipid biosynthesis</keyword>
<comment type="subcellular location">
    <subcellularLocation>
        <location evidence="1">Mitochondrion</location>
    </subcellularLocation>
</comment>
<evidence type="ECO:0000259" key="13">
    <source>
        <dbReference type="SMART" id="SM00829"/>
    </source>
</evidence>
<dbReference type="PANTHER" id="PTHR43981:SF2">
    <property type="entry name" value="ENOYL-[ACYL-CARRIER-PROTEIN] REDUCTASE, MITOCHONDRIAL"/>
    <property type="match status" value="1"/>
</dbReference>
<evidence type="ECO:0000256" key="11">
    <source>
        <dbReference type="ARBA" id="ARBA00038963"/>
    </source>
</evidence>
<evidence type="ECO:0000256" key="1">
    <source>
        <dbReference type="ARBA" id="ARBA00004173"/>
    </source>
</evidence>
<keyword evidence="15" id="KW-1185">Reference proteome</keyword>
<dbReference type="Pfam" id="PF08240">
    <property type="entry name" value="ADH_N"/>
    <property type="match status" value="1"/>
</dbReference>
<evidence type="ECO:0000313" key="14">
    <source>
        <dbReference type="EMBL" id="RCK63997.1"/>
    </source>
</evidence>
<reference evidence="14 15" key="1">
    <citation type="submission" date="2018-06" db="EMBL/GenBank/DDBJ databases">
        <title>Whole genome sequencing of Candida tropicalis (genome annotated by CSBL at Korea University).</title>
        <authorList>
            <person name="Ahn J."/>
        </authorList>
    </citation>
    <scope>NUCLEOTIDE SEQUENCE [LARGE SCALE GENOMIC DNA]</scope>
    <source>
        <strain evidence="14 15">ATCC 20962</strain>
    </source>
</reference>
<dbReference type="SUPFAM" id="SSF51735">
    <property type="entry name" value="NAD(P)-binding Rossmann-fold domains"/>
    <property type="match status" value="1"/>
</dbReference>
<dbReference type="STRING" id="5486.A0A367YDX6"/>
<evidence type="ECO:0000256" key="12">
    <source>
        <dbReference type="ARBA" id="ARBA00048843"/>
    </source>
</evidence>
<keyword evidence="8" id="KW-0443">Lipid metabolism</keyword>
<evidence type="ECO:0000256" key="3">
    <source>
        <dbReference type="ARBA" id="ARBA00022516"/>
    </source>
</evidence>
<name>A0A367YDX6_9ASCO</name>
<evidence type="ECO:0000256" key="7">
    <source>
        <dbReference type="ARBA" id="ARBA00023002"/>
    </source>
</evidence>
<dbReference type="InterPro" id="IPR020843">
    <property type="entry name" value="ER"/>
</dbReference>
<dbReference type="InterPro" id="IPR036291">
    <property type="entry name" value="NAD(P)-bd_dom_sf"/>
</dbReference>
<dbReference type="InterPro" id="IPR013154">
    <property type="entry name" value="ADH-like_N"/>
</dbReference>
<evidence type="ECO:0000256" key="10">
    <source>
        <dbReference type="ARBA" id="ARBA00023160"/>
    </source>
</evidence>
<dbReference type="PANTHER" id="PTHR43981">
    <property type="entry name" value="ENOYL-[ACYL-CARRIER-PROTEIN] REDUCTASE, MITOCHONDRIAL"/>
    <property type="match status" value="1"/>
</dbReference>
<accession>A0A367YDX6</accession>
<evidence type="ECO:0000313" key="15">
    <source>
        <dbReference type="Proteomes" id="UP000253472"/>
    </source>
</evidence>
<comment type="similarity">
    <text evidence="2">Belongs to the zinc-containing alcohol dehydrogenase family. Quinone oxidoreductase subfamily.</text>
</comment>
<evidence type="ECO:0000256" key="5">
    <source>
        <dbReference type="ARBA" id="ARBA00022857"/>
    </source>
</evidence>
<sequence>MSITGKAATYVTPWDSDLNKILLDATFDIVEADLQTNDIVLKTLATPINPSDIAQLLGGYNKPIANLRLGTEESHPVHVGGNEGVFEVIRVGEEITNYQVGDVVIPKLPGFGTWRTYALVNVTEADPTPLIKVNGLTVDQAAVVSINPSTAYQLLHQFIDDWAPGDWIVQNAGTSQASKYLTQLARNEGVKVLSVIRDNKPQHLIDELIEFGAAKVVLESEFLDVGFKIEEVTGGGNVRLALNSLGGPTVLGLVRSLSQDGTLVTYGVLAGGAIEYDGKLQLFKNLSTKAYWLTANTKKDPQRKVETVEALTKLFNDGSIKVVPYNKVKYNASVPDYTKLVLETIAKSKSEKQVIIYE</sequence>
<dbReference type="InterPro" id="IPR051034">
    <property type="entry name" value="Mito_Enoyl-ACP_Reductase"/>
</dbReference>
<evidence type="ECO:0000256" key="9">
    <source>
        <dbReference type="ARBA" id="ARBA00023128"/>
    </source>
</evidence>
<dbReference type="GO" id="GO:0006633">
    <property type="term" value="P:fatty acid biosynthetic process"/>
    <property type="evidence" value="ECO:0007669"/>
    <property type="project" value="UniProtKB-KW"/>
</dbReference>
<dbReference type="InterPro" id="IPR011032">
    <property type="entry name" value="GroES-like_sf"/>
</dbReference>
<keyword evidence="5" id="KW-0521">NADP</keyword>
<dbReference type="Gene3D" id="3.90.180.10">
    <property type="entry name" value="Medium-chain alcohol dehydrogenases, catalytic domain"/>
    <property type="match status" value="1"/>
</dbReference>
<gene>
    <name evidence="14" type="primary">ETR1_2</name>
    <name evidence="14" type="ORF">Cantr_10594</name>
</gene>
<dbReference type="SUPFAM" id="SSF50129">
    <property type="entry name" value="GroES-like"/>
    <property type="match status" value="1"/>
</dbReference>
<evidence type="ECO:0000256" key="2">
    <source>
        <dbReference type="ARBA" id="ARBA00010371"/>
    </source>
</evidence>
<dbReference type="Pfam" id="PF00107">
    <property type="entry name" value="ADH_zinc_N"/>
    <property type="match status" value="1"/>
</dbReference>
<dbReference type="EC" id="1.3.1.104" evidence="11"/>
<feature type="domain" description="Enoyl reductase (ER)" evidence="13">
    <location>
        <begin position="16"/>
        <end position="355"/>
    </location>
</feature>
<dbReference type="InterPro" id="IPR013149">
    <property type="entry name" value="ADH-like_C"/>
</dbReference>
<dbReference type="Proteomes" id="UP000253472">
    <property type="component" value="Unassembled WGS sequence"/>
</dbReference>
<dbReference type="GO" id="GO:0141148">
    <property type="term" value="F:enoyl-[acyl-carrier-protein] reductase (NADPH) activity"/>
    <property type="evidence" value="ECO:0007669"/>
    <property type="project" value="UniProtKB-EC"/>
</dbReference>
<comment type="caution">
    <text evidence="14">The sequence shown here is derived from an EMBL/GenBank/DDBJ whole genome shotgun (WGS) entry which is preliminary data.</text>
</comment>
<dbReference type="AlphaFoldDB" id="A0A367YDX6"/>
<keyword evidence="7" id="KW-0560">Oxidoreductase</keyword>
<keyword evidence="4" id="KW-0276">Fatty acid metabolism</keyword>
<evidence type="ECO:0000256" key="4">
    <source>
        <dbReference type="ARBA" id="ARBA00022832"/>
    </source>
</evidence>
<protein>
    <recommendedName>
        <fullName evidence="11">enoyl-[acyl-carrier-protein] reductase</fullName>
        <ecNumber evidence="11">1.3.1.104</ecNumber>
    </recommendedName>
</protein>
<dbReference type="EMBL" id="QLNQ01000023">
    <property type="protein sequence ID" value="RCK63997.1"/>
    <property type="molecule type" value="Genomic_DNA"/>
</dbReference>
<dbReference type="SMART" id="SM00829">
    <property type="entry name" value="PKS_ER"/>
    <property type="match status" value="1"/>
</dbReference>